<dbReference type="GO" id="GO:0046872">
    <property type="term" value="F:metal ion binding"/>
    <property type="evidence" value="ECO:0007669"/>
    <property type="project" value="UniProtKB-KW"/>
</dbReference>
<protein>
    <submittedName>
        <fullName evidence="10">Pyruvate formate lyase-activating protein</fullName>
    </submittedName>
    <submittedName>
        <fullName evidence="9">Radical SAM protein</fullName>
    </submittedName>
</protein>
<keyword evidence="5" id="KW-0408">Iron</keyword>
<evidence type="ECO:0000313" key="13">
    <source>
        <dbReference type="Proteomes" id="UP000421408"/>
    </source>
</evidence>
<evidence type="ECO:0000256" key="5">
    <source>
        <dbReference type="ARBA" id="ARBA00023004"/>
    </source>
</evidence>
<dbReference type="OrthoDB" id="9782387at2"/>
<dbReference type="RefSeq" id="WP_089545399.1">
    <property type="nucleotide sequence ID" value="NZ_CP152346.1"/>
</dbReference>
<evidence type="ECO:0000313" key="12">
    <source>
        <dbReference type="Proteomes" id="UP000215155"/>
    </source>
</evidence>
<keyword evidence="10" id="KW-0456">Lyase</keyword>
<dbReference type="InterPro" id="IPR058240">
    <property type="entry name" value="rSAM_sf"/>
</dbReference>
<comment type="caution">
    <text evidence="9">The sequence shown here is derived from an EMBL/GenBank/DDBJ whole genome shotgun (WGS) entry which is preliminary data.</text>
</comment>
<dbReference type="SFLD" id="SFLDS00029">
    <property type="entry name" value="Radical_SAM"/>
    <property type="match status" value="1"/>
</dbReference>
<accession>A0A229I1I6</accession>
<keyword evidence="6" id="KW-0411">Iron-sulfur</keyword>
<evidence type="ECO:0000259" key="7">
    <source>
        <dbReference type="PROSITE" id="PS51918"/>
    </source>
</evidence>
<evidence type="ECO:0000256" key="1">
    <source>
        <dbReference type="ARBA" id="ARBA00001966"/>
    </source>
</evidence>
<dbReference type="AlphaFoldDB" id="A0A229I1I6"/>
<evidence type="ECO:0000256" key="4">
    <source>
        <dbReference type="ARBA" id="ARBA00022723"/>
    </source>
</evidence>
<dbReference type="Proteomes" id="UP000215155">
    <property type="component" value="Unassembled WGS sequence"/>
</dbReference>
<dbReference type="InterPro" id="IPR013785">
    <property type="entry name" value="Aldolase_TIM"/>
</dbReference>
<dbReference type="PANTHER" id="PTHR30352:SF4">
    <property type="entry name" value="PYRUVATE FORMATE-LYASE 2-ACTIVATING ENZYME"/>
    <property type="match status" value="1"/>
</dbReference>
<proteinExistence type="predicted"/>
<dbReference type="GO" id="GO:0051539">
    <property type="term" value="F:4 iron, 4 sulfur cluster binding"/>
    <property type="evidence" value="ECO:0007669"/>
    <property type="project" value="UniProtKB-KW"/>
</dbReference>
<organism evidence="9 14">
    <name type="scientific">Segatella copri</name>
    <dbReference type="NCBI Taxonomy" id="165179"/>
    <lineage>
        <taxon>Bacteria</taxon>
        <taxon>Pseudomonadati</taxon>
        <taxon>Bacteroidota</taxon>
        <taxon>Bacteroidia</taxon>
        <taxon>Bacteroidales</taxon>
        <taxon>Prevotellaceae</taxon>
        <taxon>Segatella</taxon>
    </lineage>
</organism>
<dbReference type="Gene3D" id="3.20.20.70">
    <property type="entry name" value="Aldolase class I"/>
    <property type="match status" value="1"/>
</dbReference>
<feature type="domain" description="Radical SAM core" evidence="7">
    <location>
        <begin position="16"/>
        <end position="206"/>
    </location>
</feature>
<evidence type="ECO:0000256" key="3">
    <source>
        <dbReference type="ARBA" id="ARBA00022691"/>
    </source>
</evidence>
<evidence type="ECO:0000313" key="9">
    <source>
        <dbReference type="EMBL" id="MQP15516.1"/>
    </source>
</evidence>
<evidence type="ECO:0000313" key="8">
    <source>
        <dbReference type="EMBL" id="MQN84239.1"/>
    </source>
</evidence>
<dbReference type="SUPFAM" id="SSF102114">
    <property type="entry name" value="Radical SAM enzymes"/>
    <property type="match status" value="1"/>
</dbReference>
<keyword evidence="3" id="KW-0949">S-adenosyl-L-methionine</keyword>
<dbReference type="Proteomes" id="UP000421408">
    <property type="component" value="Unassembled WGS sequence"/>
</dbReference>
<keyword evidence="10" id="KW-0670">Pyruvate</keyword>
<dbReference type="PROSITE" id="PS51918">
    <property type="entry name" value="RADICAL_SAM"/>
    <property type="match status" value="1"/>
</dbReference>
<keyword evidence="4" id="KW-0479">Metal-binding</keyword>
<reference evidence="13 14" key="2">
    <citation type="submission" date="2019-09" db="EMBL/GenBank/DDBJ databases">
        <title>Distinct polysaccharide growth profiles of human intestinal Prevotella copri isolates.</title>
        <authorList>
            <person name="Fehlner-Peach H."/>
            <person name="Magnabosco C."/>
            <person name="Raghavan V."/>
            <person name="Scher J.U."/>
            <person name="Tett A."/>
            <person name="Cox L.M."/>
            <person name="Gottsegen C."/>
            <person name="Watters A."/>
            <person name="Wiltshire- Gordon J.D."/>
            <person name="Segata N."/>
            <person name="Bonneau R."/>
            <person name="Littman D.R."/>
        </authorList>
    </citation>
    <scope>NUCLEOTIDE SEQUENCE [LARGE SCALE GENOMIC DNA]</scope>
    <source>
        <strain evidence="8">IAA108</strain>
        <strain evidence="13">iAA108</strain>
        <strain evidence="14">iAA917</strain>
        <strain evidence="9">IAA917</strain>
    </source>
</reference>
<dbReference type="InterPro" id="IPR007197">
    <property type="entry name" value="rSAM"/>
</dbReference>
<dbReference type="InterPro" id="IPR034457">
    <property type="entry name" value="Organic_radical-activating"/>
</dbReference>
<comment type="cofactor">
    <cofactor evidence="1">
        <name>[4Fe-4S] cluster</name>
        <dbReference type="ChEBI" id="CHEBI:49883"/>
    </cofactor>
</comment>
<evidence type="ECO:0000313" key="11">
    <source>
        <dbReference type="EMBL" id="OXL42505.1"/>
    </source>
</evidence>
<name>A0A229I1I6_9BACT</name>
<evidence type="ECO:0000313" key="10">
    <source>
        <dbReference type="EMBL" id="OXL42466.1"/>
    </source>
</evidence>
<dbReference type="GO" id="GO:0016829">
    <property type="term" value="F:lyase activity"/>
    <property type="evidence" value="ECO:0007669"/>
    <property type="project" value="UniProtKB-KW"/>
</dbReference>
<dbReference type="EMBL" id="NMPZ01000049">
    <property type="protein sequence ID" value="OXL42505.1"/>
    <property type="molecule type" value="Genomic_DNA"/>
</dbReference>
<sequence length="206" mass="23727">MNTAPLICIDRHRLTIDGEGVTTLVAFHGCPLHCKYCLNPQCLDADGVWQEVDTELLMANVEMDNLYFLATGGGICFGGGEPLLWSSFIKEFCELCPEGWHFTMETSLNVPRHHLEKVTPYIDSFIIDIKDMNPAIYQAYTGKPNRQVIDNLVWLNTHAKHKDKIILRLPIIPKFNTEDDRKHSRQVLIELGYENFDEFEYVIRNK</sequence>
<evidence type="ECO:0000256" key="2">
    <source>
        <dbReference type="ARBA" id="ARBA00022485"/>
    </source>
</evidence>
<evidence type="ECO:0000313" key="14">
    <source>
        <dbReference type="Proteomes" id="UP000477980"/>
    </source>
</evidence>
<dbReference type="EMBL" id="VZAH01000150">
    <property type="protein sequence ID" value="MQP15516.1"/>
    <property type="molecule type" value="Genomic_DNA"/>
</dbReference>
<dbReference type="GeneID" id="302996958"/>
<dbReference type="Pfam" id="PF04055">
    <property type="entry name" value="Radical_SAM"/>
    <property type="match status" value="1"/>
</dbReference>
<dbReference type="EMBL" id="VZCC01000064">
    <property type="protein sequence ID" value="MQN84239.1"/>
    <property type="molecule type" value="Genomic_DNA"/>
</dbReference>
<dbReference type="SFLD" id="SFLDG01066">
    <property type="entry name" value="organic_radical-activating_enz"/>
    <property type="match status" value="1"/>
</dbReference>
<reference evidence="10 12" key="1">
    <citation type="submission" date="2017-07" db="EMBL/GenBank/DDBJ databases">
        <title>Draft genome sequence of Prevotella copri isolated from the gut of healthy adult Indian.</title>
        <authorList>
            <person name="Das B."/>
            <person name="Bag S."/>
            <person name="Ghosh T.S."/>
        </authorList>
    </citation>
    <scope>NUCLEOTIDE SEQUENCE [LARGE SCALE GENOMIC DNA]</scope>
    <source>
        <strain evidence="10 12">Indica</strain>
    </source>
</reference>
<dbReference type="Proteomes" id="UP000477980">
    <property type="component" value="Unassembled WGS sequence"/>
</dbReference>
<dbReference type="PANTHER" id="PTHR30352">
    <property type="entry name" value="PYRUVATE FORMATE-LYASE-ACTIVATING ENZYME"/>
    <property type="match status" value="1"/>
</dbReference>
<keyword evidence="2" id="KW-0004">4Fe-4S</keyword>
<evidence type="ECO:0000256" key="6">
    <source>
        <dbReference type="ARBA" id="ARBA00023014"/>
    </source>
</evidence>
<gene>
    <name evidence="11" type="ORF">CFT61_16080</name>
    <name evidence="10" type="ORF">CFT61_16315</name>
    <name evidence="9" type="ORF">F7D25_14160</name>
    <name evidence="8" type="ORF">F7D74_09675</name>
</gene>
<dbReference type="EMBL" id="NMPZ01000062">
    <property type="protein sequence ID" value="OXL42466.1"/>
    <property type="molecule type" value="Genomic_DNA"/>
</dbReference>